<protein>
    <recommendedName>
        <fullName evidence="2">Ubiquitin-like domain-containing protein</fullName>
    </recommendedName>
</protein>
<feature type="domain" description="Ubiquitin-like" evidence="2">
    <location>
        <begin position="1"/>
        <end position="76"/>
    </location>
</feature>
<dbReference type="InterPro" id="IPR000626">
    <property type="entry name" value="Ubiquitin-like_dom"/>
</dbReference>
<feature type="compositionally biased region" description="Basic residues" evidence="1">
    <location>
        <begin position="204"/>
        <end position="218"/>
    </location>
</feature>
<name>A0A5J4VJS0_9EUKA</name>
<evidence type="ECO:0000313" key="3">
    <source>
        <dbReference type="EMBL" id="KAA6382696.1"/>
    </source>
</evidence>
<sequence length="218" mass="25074">MKVNIQQPDQSQRTQVECEQEDTVDLLKEKIEGVLHVPRDRQRLIMNGRIIRGGTLSSNNIGDNSTVYLIVQIPPPQDGAQPSSSSSSAPPYANSSTEGQNGSFQFPFFFGPNNQLPGMILGQIFSNDLSFEKYIKKSKNKDLEIRKEIRKWKQKKKKKKIFQYKTITQQRHKHAHRYRYHSSSPSESESSTGSLALSKSSQHDHRRNKDYHKRHGHE</sequence>
<proteinExistence type="predicted"/>
<dbReference type="InterPro" id="IPR029071">
    <property type="entry name" value="Ubiquitin-like_domsf"/>
</dbReference>
<feature type="region of interest" description="Disordered" evidence="1">
    <location>
        <begin position="164"/>
        <end position="218"/>
    </location>
</feature>
<dbReference type="AlphaFoldDB" id="A0A5J4VJS0"/>
<evidence type="ECO:0000256" key="1">
    <source>
        <dbReference type="SAM" id="MobiDB-lite"/>
    </source>
</evidence>
<dbReference type="SUPFAM" id="SSF54236">
    <property type="entry name" value="Ubiquitin-like"/>
    <property type="match status" value="1"/>
</dbReference>
<reference evidence="3 4" key="1">
    <citation type="submission" date="2019-03" db="EMBL/GenBank/DDBJ databases">
        <title>Single cell metagenomics reveals metabolic interactions within the superorganism composed of flagellate Streblomastix strix and complex community of Bacteroidetes bacteria on its surface.</title>
        <authorList>
            <person name="Treitli S.C."/>
            <person name="Kolisko M."/>
            <person name="Husnik F."/>
            <person name="Keeling P."/>
            <person name="Hampl V."/>
        </authorList>
    </citation>
    <scope>NUCLEOTIDE SEQUENCE [LARGE SCALE GENOMIC DNA]</scope>
    <source>
        <strain evidence="3">ST1C</strain>
    </source>
</reference>
<dbReference type="PANTHER" id="PTHR10677">
    <property type="entry name" value="UBIQUILIN"/>
    <property type="match status" value="1"/>
</dbReference>
<dbReference type="Pfam" id="PF00240">
    <property type="entry name" value="ubiquitin"/>
    <property type="match status" value="1"/>
</dbReference>
<accession>A0A5J4VJS0</accession>
<dbReference type="GO" id="GO:0005829">
    <property type="term" value="C:cytosol"/>
    <property type="evidence" value="ECO:0007669"/>
    <property type="project" value="TreeGrafter"/>
</dbReference>
<dbReference type="PROSITE" id="PS50053">
    <property type="entry name" value="UBIQUITIN_2"/>
    <property type="match status" value="1"/>
</dbReference>
<dbReference type="Proteomes" id="UP000324800">
    <property type="component" value="Unassembled WGS sequence"/>
</dbReference>
<gene>
    <name evidence="3" type="ORF">EZS28_021778</name>
</gene>
<feature type="region of interest" description="Disordered" evidence="1">
    <location>
        <begin position="74"/>
        <end position="98"/>
    </location>
</feature>
<dbReference type="OrthoDB" id="267397at2759"/>
<evidence type="ECO:0000313" key="4">
    <source>
        <dbReference type="Proteomes" id="UP000324800"/>
    </source>
</evidence>
<comment type="caution">
    <text evidence="3">The sequence shown here is derived from an EMBL/GenBank/DDBJ whole genome shotgun (WGS) entry which is preliminary data.</text>
</comment>
<organism evidence="3 4">
    <name type="scientific">Streblomastix strix</name>
    <dbReference type="NCBI Taxonomy" id="222440"/>
    <lineage>
        <taxon>Eukaryota</taxon>
        <taxon>Metamonada</taxon>
        <taxon>Preaxostyla</taxon>
        <taxon>Oxymonadida</taxon>
        <taxon>Streblomastigidae</taxon>
        <taxon>Streblomastix</taxon>
    </lineage>
</organism>
<dbReference type="CDD" id="cd17039">
    <property type="entry name" value="Ubl_ubiquitin_like"/>
    <property type="match status" value="1"/>
</dbReference>
<feature type="compositionally biased region" description="Low complexity" evidence="1">
    <location>
        <begin position="182"/>
        <end position="200"/>
    </location>
</feature>
<feature type="compositionally biased region" description="Basic residues" evidence="1">
    <location>
        <begin position="170"/>
        <end position="180"/>
    </location>
</feature>
<dbReference type="EMBL" id="SNRW01006639">
    <property type="protein sequence ID" value="KAA6382696.1"/>
    <property type="molecule type" value="Genomic_DNA"/>
</dbReference>
<dbReference type="SMART" id="SM00213">
    <property type="entry name" value="UBQ"/>
    <property type="match status" value="1"/>
</dbReference>
<dbReference type="InterPro" id="IPR015496">
    <property type="entry name" value="Ubiquilin"/>
</dbReference>
<dbReference type="Gene3D" id="3.10.20.90">
    <property type="entry name" value="Phosphatidylinositol 3-kinase Catalytic Subunit, Chain A, domain 1"/>
    <property type="match status" value="1"/>
</dbReference>
<dbReference type="GO" id="GO:0006511">
    <property type="term" value="P:ubiquitin-dependent protein catabolic process"/>
    <property type="evidence" value="ECO:0007669"/>
    <property type="project" value="TreeGrafter"/>
</dbReference>
<dbReference type="GO" id="GO:0031593">
    <property type="term" value="F:polyubiquitin modification-dependent protein binding"/>
    <property type="evidence" value="ECO:0007669"/>
    <property type="project" value="TreeGrafter"/>
</dbReference>
<evidence type="ECO:0000259" key="2">
    <source>
        <dbReference type="PROSITE" id="PS50053"/>
    </source>
</evidence>
<dbReference type="PANTHER" id="PTHR10677:SF3">
    <property type="entry name" value="FI07626P-RELATED"/>
    <property type="match status" value="1"/>
</dbReference>
<feature type="compositionally biased region" description="Low complexity" evidence="1">
    <location>
        <begin position="78"/>
        <end position="98"/>
    </location>
</feature>